<evidence type="ECO:0000313" key="3">
    <source>
        <dbReference type="EMBL" id="KTD28069.1"/>
    </source>
</evidence>
<sequence length="362" mass="42094">MILIEHYEAAIARGDIADDPAQRQILFSMQRLVDELAKPKPWFPWRKEKIKGIYLHGPVGVGKTYLMDLFYQYACEQQKARFHFHHFMQQIDAQLRLRQGQKDPLRHIAADIAKSIRLLCFDEFLVHDVAYAMILAEFLQALLTNGVILVVTANTRPEDLYLNGVQRKRFLPAIKLIQTRCEVISLSHPRDYRLGREPLIETYLCPLNDNTDAVLVAQFDRLARMVQENGVLQIQNRDIPFIKCGQQEIWFDFKVICNLPRSNLDYLEIAERFDTVFVSGIPQLGEKDTVFALLLIHLVDVLYDRGIRLIISAAVPLENLYAEGEVKEEFKRTLSRLQEMQAADYLQRHPWRHEHDLSEVLA</sequence>
<gene>
    <name evidence="3" type="ORF">Lmac_1128</name>
</gene>
<dbReference type="Proteomes" id="UP000054908">
    <property type="component" value="Unassembled WGS sequence"/>
</dbReference>
<dbReference type="InterPro" id="IPR005654">
    <property type="entry name" value="ATPase_AFG1-like"/>
</dbReference>
<dbReference type="STRING" id="466.Lmac_1128"/>
<dbReference type="InterPro" id="IPR027417">
    <property type="entry name" value="P-loop_NTPase"/>
</dbReference>
<protein>
    <submittedName>
        <fullName evidence="3">ATPase N2B (Nucleotide (GTP) binding protein)</fullName>
    </submittedName>
</protein>
<dbReference type="Gene3D" id="3.40.50.300">
    <property type="entry name" value="P-loop containing nucleotide triphosphate hydrolases"/>
    <property type="match status" value="1"/>
</dbReference>
<evidence type="ECO:0000313" key="4">
    <source>
        <dbReference type="Proteomes" id="UP000054908"/>
    </source>
</evidence>
<evidence type="ECO:0000256" key="2">
    <source>
        <dbReference type="ARBA" id="ARBA00022840"/>
    </source>
</evidence>
<name>A0A0W0W6Q3_9GAMM</name>
<evidence type="ECO:0000256" key="1">
    <source>
        <dbReference type="ARBA" id="ARBA00022741"/>
    </source>
</evidence>
<dbReference type="OrthoDB" id="9774491at2"/>
<dbReference type="PANTHER" id="PTHR12169">
    <property type="entry name" value="ATPASE N2B"/>
    <property type="match status" value="1"/>
</dbReference>
<dbReference type="EMBL" id="LNYL01000027">
    <property type="protein sequence ID" value="KTD28069.1"/>
    <property type="molecule type" value="Genomic_DNA"/>
</dbReference>
<keyword evidence="2" id="KW-0067">ATP-binding</keyword>
<dbReference type="Pfam" id="PF03969">
    <property type="entry name" value="AFG1_ATPase"/>
    <property type="match status" value="1"/>
</dbReference>
<dbReference type="PATRIC" id="fig|466.6.peg.1199"/>
<dbReference type="GO" id="GO:0005524">
    <property type="term" value="F:ATP binding"/>
    <property type="evidence" value="ECO:0007669"/>
    <property type="project" value="UniProtKB-KW"/>
</dbReference>
<keyword evidence="1" id="KW-0547">Nucleotide-binding</keyword>
<keyword evidence="4" id="KW-1185">Reference proteome</keyword>
<dbReference type="RefSeq" id="WP_058451908.1">
    <property type="nucleotide sequence ID" value="NZ_CAAAIB010000010.1"/>
</dbReference>
<dbReference type="PANTHER" id="PTHR12169:SF6">
    <property type="entry name" value="AFG1-LIKE ATPASE"/>
    <property type="match status" value="1"/>
</dbReference>
<proteinExistence type="predicted"/>
<reference evidence="3 4" key="1">
    <citation type="submission" date="2015-11" db="EMBL/GenBank/DDBJ databases">
        <title>Genomic analysis of 38 Legionella species identifies large and diverse effector repertoires.</title>
        <authorList>
            <person name="Burstein D."/>
            <person name="Amaro F."/>
            <person name="Zusman T."/>
            <person name="Lifshitz Z."/>
            <person name="Cohen O."/>
            <person name="Gilbert J.A."/>
            <person name="Pupko T."/>
            <person name="Shuman H.A."/>
            <person name="Segal G."/>
        </authorList>
    </citation>
    <scope>NUCLEOTIDE SEQUENCE [LARGE SCALE GENOMIC DNA]</scope>
    <source>
        <strain evidence="3 4">PX-1-G2-E2</strain>
    </source>
</reference>
<dbReference type="AlphaFoldDB" id="A0A0W0W6Q3"/>
<dbReference type="NCBIfam" id="NF040713">
    <property type="entry name" value="ZapE"/>
    <property type="match status" value="1"/>
</dbReference>
<accession>A0A0W0W6Q3</accession>
<comment type="caution">
    <text evidence="3">The sequence shown here is derived from an EMBL/GenBank/DDBJ whole genome shotgun (WGS) entry which is preliminary data.</text>
</comment>
<dbReference type="GO" id="GO:0005737">
    <property type="term" value="C:cytoplasm"/>
    <property type="evidence" value="ECO:0007669"/>
    <property type="project" value="TreeGrafter"/>
</dbReference>
<dbReference type="SUPFAM" id="SSF52540">
    <property type="entry name" value="P-loop containing nucleoside triphosphate hydrolases"/>
    <property type="match status" value="1"/>
</dbReference>
<organism evidence="3 4">
    <name type="scientific">Legionella maceachernii</name>
    <dbReference type="NCBI Taxonomy" id="466"/>
    <lineage>
        <taxon>Bacteria</taxon>
        <taxon>Pseudomonadati</taxon>
        <taxon>Pseudomonadota</taxon>
        <taxon>Gammaproteobacteria</taxon>
        <taxon>Legionellales</taxon>
        <taxon>Legionellaceae</taxon>
        <taxon>Legionella</taxon>
    </lineage>
</organism>
<dbReference type="GO" id="GO:0016887">
    <property type="term" value="F:ATP hydrolysis activity"/>
    <property type="evidence" value="ECO:0007669"/>
    <property type="project" value="InterPro"/>
</dbReference>